<evidence type="ECO:0000256" key="6">
    <source>
        <dbReference type="ARBA" id="ARBA00023136"/>
    </source>
</evidence>
<evidence type="ECO:0000256" key="7">
    <source>
        <dbReference type="ARBA" id="ARBA00038075"/>
    </source>
</evidence>
<feature type="domain" description="Major facilitator superfamily (MFS) profile" evidence="11">
    <location>
        <begin position="16"/>
        <end position="404"/>
    </location>
</feature>
<feature type="transmembrane region" description="Helical" evidence="10">
    <location>
        <begin position="20"/>
        <end position="41"/>
    </location>
</feature>
<evidence type="ECO:0000256" key="4">
    <source>
        <dbReference type="ARBA" id="ARBA00022692"/>
    </source>
</evidence>
<name>A0A6J7G132_9ZZZZ</name>
<dbReference type="SUPFAM" id="SSF103473">
    <property type="entry name" value="MFS general substrate transporter"/>
    <property type="match status" value="1"/>
</dbReference>
<sequence length="433" mass="44771">MHEGATPTVSPLRDRTYRRLFAAQVIALLGTGVATVALSLLAYDLAGDDAGVVLGVALALKMVAYVVVAPVVAGFLQRVERRRLLIGLDLARAACVLVMPFVTQVWQVFALILVLNACSAGFTPTFQAAIPDVLPDEERYTRALSLSRVAYELENLLSPALAAAALLVVSFHALFAVNGIAFLSSAALVASVALPAATPAVRSTAGSVAARLSFGTRRYLRVPRLRALLALNVAVAAASAMVIVNTVVYVRDAFGRDAEVDVAVALGAAGVGSMLAALLMPRILRRLGDRATVLTGGAVLPVGLAATAVLPSYAALLVVWAVLGVGLALVETPAGRLVQRSVTDGDGQALFAAQFSLSHACWLLTYPVAGVLGSVLGLDAVAGILAGVAAVATVGAAALWRKTAPAERVPPRDVRRAARRPAPGRRGRPGPRP</sequence>
<gene>
    <name evidence="12" type="ORF">UFOPK3564_00632</name>
</gene>
<dbReference type="InterPro" id="IPR020846">
    <property type="entry name" value="MFS_dom"/>
</dbReference>
<dbReference type="Gene3D" id="1.20.1250.20">
    <property type="entry name" value="MFS general substrate transporter like domains"/>
    <property type="match status" value="1"/>
</dbReference>
<feature type="transmembrane region" description="Helical" evidence="10">
    <location>
        <begin position="108"/>
        <end position="134"/>
    </location>
</feature>
<protein>
    <recommendedName>
        <fullName evidence="8">Multidrug efflux pump Tap</fullName>
    </recommendedName>
</protein>
<keyword evidence="5 10" id="KW-1133">Transmembrane helix</keyword>
<comment type="similarity">
    <text evidence="7">Belongs to the major facilitator superfamily. Drug:H(+) antiporter-3 (DHA3) (TC 2.A.1.21) family.</text>
</comment>
<feature type="region of interest" description="Disordered" evidence="9">
    <location>
        <begin position="407"/>
        <end position="433"/>
    </location>
</feature>
<evidence type="ECO:0000256" key="1">
    <source>
        <dbReference type="ARBA" id="ARBA00004651"/>
    </source>
</evidence>
<keyword evidence="4 10" id="KW-0812">Transmembrane</keyword>
<accession>A0A6J7G132</accession>
<feature type="transmembrane region" description="Helical" evidence="10">
    <location>
        <begin position="317"/>
        <end position="338"/>
    </location>
</feature>
<dbReference type="Pfam" id="PF07690">
    <property type="entry name" value="MFS_1"/>
    <property type="match status" value="1"/>
</dbReference>
<keyword evidence="2" id="KW-0813">Transport</keyword>
<keyword evidence="6 10" id="KW-0472">Membrane</keyword>
<evidence type="ECO:0000256" key="10">
    <source>
        <dbReference type="SAM" id="Phobius"/>
    </source>
</evidence>
<reference evidence="12" key="1">
    <citation type="submission" date="2020-05" db="EMBL/GenBank/DDBJ databases">
        <authorList>
            <person name="Chiriac C."/>
            <person name="Salcher M."/>
            <person name="Ghai R."/>
            <person name="Kavagutti S V."/>
        </authorList>
    </citation>
    <scope>NUCLEOTIDE SEQUENCE</scope>
</reference>
<feature type="transmembrane region" description="Helical" evidence="10">
    <location>
        <begin position="53"/>
        <end position="76"/>
    </location>
</feature>
<keyword evidence="3" id="KW-1003">Cell membrane</keyword>
<feature type="transmembrane region" description="Helical" evidence="10">
    <location>
        <begin position="227"/>
        <end position="250"/>
    </location>
</feature>
<dbReference type="EMBL" id="CAFBMK010000023">
    <property type="protein sequence ID" value="CAB4902042.1"/>
    <property type="molecule type" value="Genomic_DNA"/>
</dbReference>
<proteinExistence type="inferred from homology"/>
<dbReference type="PANTHER" id="PTHR23513">
    <property type="entry name" value="INTEGRAL MEMBRANE EFFLUX PROTEIN-RELATED"/>
    <property type="match status" value="1"/>
</dbReference>
<feature type="transmembrane region" description="Helical" evidence="10">
    <location>
        <begin position="350"/>
        <end position="369"/>
    </location>
</feature>
<evidence type="ECO:0000256" key="2">
    <source>
        <dbReference type="ARBA" id="ARBA00022448"/>
    </source>
</evidence>
<feature type="transmembrane region" description="Helical" evidence="10">
    <location>
        <begin position="291"/>
        <end position="311"/>
    </location>
</feature>
<dbReference type="PANTHER" id="PTHR23513:SF9">
    <property type="entry name" value="ENTEROBACTIN EXPORTER ENTS"/>
    <property type="match status" value="1"/>
</dbReference>
<evidence type="ECO:0000256" key="3">
    <source>
        <dbReference type="ARBA" id="ARBA00022475"/>
    </source>
</evidence>
<evidence type="ECO:0000313" key="12">
    <source>
        <dbReference type="EMBL" id="CAB4902042.1"/>
    </source>
</evidence>
<dbReference type="InterPro" id="IPR011701">
    <property type="entry name" value="MFS"/>
</dbReference>
<dbReference type="AlphaFoldDB" id="A0A6J7G132"/>
<dbReference type="GO" id="GO:0005886">
    <property type="term" value="C:plasma membrane"/>
    <property type="evidence" value="ECO:0007669"/>
    <property type="project" value="UniProtKB-SubCell"/>
</dbReference>
<comment type="subcellular location">
    <subcellularLocation>
        <location evidence="1">Cell membrane</location>
        <topology evidence="1">Multi-pass membrane protein</topology>
    </subcellularLocation>
</comment>
<dbReference type="PROSITE" id="PS50850">
    <property type="entry name" value="MFS"/>
    <property type="match status" value="1"/>
</dbReference>
<feature type="compositionally biased region" description="Basic residues" evidence="9">
    <location>
        <begin position="417"/>
        <end position="433"/>
    </location>
</feature>
<feature type="transmembrane region" description="Helical" evidence="10">
    <location>
        <begin position="262"/>
        <end position="279"/>
    </location>
</feature>
<evidence type="ECO:0000259" key="11">
    <source>
        <dbReference type="PROSITE" id="PS50850"/>
    </source>
</evidence>
<feature type="transmembrane region" description="Helical" evidence="10">
    <location>
        <begin position="155"/>
        <end position="174"/>
    </location>
</feature>
<organism evidence="12">
    <name type="scientific">freshwater metagenome</name>
    <dbReference type="NCBI Taxonomy" id="449393"/>
    <lineage>
        <taxon>unclassified sequences</taxon>
        <taxon>metagenomes</taxon>
        <taxon>ecological metagenomes</taxon>
    </lineage>
</organism>
<evidence type="ECO:0000256" key="9">
    <source>
        <dbReference type="SAM" id="MobiDB-lite"/>
    </source>
</evidence>
<feature type="transmembrane region" description="Helical" evidence="10">
    <location>
        <begin position="381"/>
        <end position="400"/>
    </location>
</feature>
<dbReference type="InterPro" id="IPR036259">
    <property type="entry name" value="MFS_trans_sf"/>
</dbReference>
<evidence type="ECO:0000256" key="8">
    <source>
        <dbReference type="ARBA" id="ARBA00040914"/>
    </source>
</evidence>
<dbReference type="CDD" id="cd06173">
    <property type="entry name" value="MFS_MefA_like"/>
    <property type="match status" value="1"/>
</dbReference>
<dbReference type="GO" id="GO:0022857">
    <property type="term" value="F:transmembrane transporter activity"/>
    <property type="evidence" value="ECO:0007669"/>
    <property type="project" value="InterPro"/>
</dbReference>
<evidence type="ECO:0000256" key="5">
    <source>
        <dbReference type="ARBA" id="ARBA00022989"/>
    </source>
</evidence>